<dbReference type="Gene3D" id="3.40.630.30">
    <property type="match status" value="1"/>
</dbReference>
<dbReference type="OrthoDB" id="2352823at2"/>
<sequence length="155" mass="16762">MTVRSVPASAVRPLRAEVLRPGRTPESLVYPGDDAPLAFHAGGFIGDEIHGIATVYPEPPPEAHRGDISEEAYGTSATFRLRGMATSDIARSTGLGREVLLACFEHIRASGGRFLWCNARIGALGFYERMGWTAVGEEFDMPGIGGHYVMWIDLG</sequence>
<accession>A0A259TZ91</accession>
<dbReference type="GO" id="GO:0016747">
    <property type="term" value="F:acyltransferase activity, transferring groups other than amino-acyl groups"/>
    <property type="evidence" value="ECO:0007669"/>
    <property type="project" value="InterPro"/>
</dbReference>
<dbReference type="EMBL" id="MQWB01000001">
    <property type="protein sequence ID" value="OZC02917.1"/>
    <property type="molecule type" value="Genomic_DNA"/>
</dbReference>
<evidence type="ECO:0000259" key="1">
    <source>
        <dbReference type="PROSITE" id="PS51186"/>
    </source>
</evidence>
<organism evidence="2 3">
    <name type="scientific">Rubricoccus marinus</name>
    <dbReference type="NCBI Taxonomy" id="716817"/>
    <lineage>
        <taxon>Bacteria</taxon>
        <taxon>Pseudomonadati</taxon>
        <taxon>Rhodothermota</taxon>
        <taxon>Rhodothermia</taxon>
        <taxon>Rhodothermales</taxon>
        <taxon>Rubricoccaceae</taxon>
        <taxon>Rubricoccus</taxon>
    </lineage>
</organism>
<name>A0A259TZ91_9BACT</name>
<gene>
    <name evidence="2" type="ORF">BSZ36_07990</name>
</gene>
<reference evidence="2 3" key="1">
    <citation type="submission" date="2016-11" db="EMBL/GenBank/DDBJ databases">
        <title>Study of marine rhodopsin-containing bacteria.</title>
        <authorList>
            <person name="Yoshizawa S."/>
            <person name="Kumagai Y."/>
            <person name="Kogure K."/>
        </authorList>
    </citation>
    <scope>NUCLEOTIDE SEQUENCE [LARGE SCALE GENOMIC DNA]</scope>
    <source>
        <strain evidence="2 3">SG-29</strain>
    </source>
</reference>
<dbReference type="PROSITE" id="PS51186">
    <property type="entry name" value="GNAT"/>
    <property type="match status" value="1"/>
</dbReference>
<comment type="caution">
    <text evidence="2">The sequence shown here is derived from an EMBL/GenBank/DDBJ whole genome shotgun (WGS) entry which is preliminary data.</text>
</comment>
<keyword evidence="3" id="KW-1185">Reference proteome</keyword>
<dbReference type="InterPro" id="IPR000182">
    <property type="entry name" value="GNAT_dom"/>
</dbReference>
<evidence type="ECO:0000313" key="2">
    <source>
        <dbReference type="EMBL" id="OZC02917.1"/>
    </source>
</evidence>
<dbReference type="InParanoid" id="A0A259TZ91"/>
<dbReference type="Proteomes" id="UP000216446">
    <property type="component" value="Unassembled WGS sequence"/>
</dbReference>
<dbReference type="Pfam" id="PF13673">
    <property type="entry name" value="Acetyltransf_10"/>
    <property type="match status" value="1"/>
</dbReference>
<evidence type="ECO:0000313" key="3">
    <source>
        <dbReference type="Proteomes" id="UP000216446"/>
    </source>
</evidence>
<proteinExistence type="predicted"/>
<protein>
    <recommendedName>
        <fullName evidence="1">N-acetyltransferase domain-containing protein</fullName>
    </recommendedName>
</protein>
<feature type="domain" description="N-acetyltransferase" evidence="1">
    <location>
        <begin position="1"/>
        <end position="155"/>
    </location>
</feature>
<dbReference type="RefSeq" id="WP_094547655.1">
    <property type="nucleotide sequence ID" value="NZ_MQWB01000001.1"/>
</dbReference>
<dbReference type="AlphaFoldDB" id="A0A259TZ91"/>
<dbReference type="SUPFAM" id="SSF55729">
    <property type="entry name" value="Acyl-CoA N-acyltransferases (Nat)"/>
    <property type="match status" value="1"/>
</dbReference>
<dbReference type="InterPro" id="IPR016181">
    <property type="entry name" value="Acyl_CoA_acyltransferase"/>
</dbReference>